<dbReference type="OrthoDB" id="1667126at2"/>
<dbReference type="EMBL" id="FNJQ01000013">
    <property type="protein sequence ID" value="SDP30890.1"/>
    <property type="molecule type" value="Genomic_DNA"/>
</dbReference>
<keyword evidence="1" id="KW-0812">Transmembrane</keyword>
<feature type="transmembrane region" description="Helical" evidence="1">
    <location>
        <begin position="36"/>
        <end position="56"/>
    </location>
</feature>
<name>A0A1H0RNA5_SELRU</name>
<accession>A0A1H0RNA5</accession>
<sequence>MEILRYIVNIICFIALFITLEVVWSNVRNHWQNKNLLGCAEYLIGGATVLIVLIALSDAANSMLL</sequence>
<organism evidence="2 3">
    <name type="scientific">Selenomonas ruminantium</name>
    <dbReference type="NCBI Taxonomy" id="971"/>
    <lineage>
        <taxon>Bacteria</taxon>
        <taxon>Bacillati</taxon>
        <taxon>Bacillota</taxon>
        <taxon>Negativicutes</taxon>
        <taxon>Selenomonadales</taxon>
        <taxon>Selenomonadaceae</taxon>
        <taxon>Selenomonas</taxon>
    </lineage>
</organism>
<reference evidence="2 3" key="1">
    <citation type="submission" date="2016-10" db="EMBL/GenBank/DDBJ databases">
        <authorList>
            <person name="de Groot N.N."/>
        </authorList>
    </citation>
    <scope>NUCLEOTIDE SEQUENCE [LARGE SCALE GENOMIC DNA]</scope>
    <source>
        <strain evidence="2 3">S137</strain>
    </source>
</reference>
<dbReference type="Proteomes" id="UP000182412">
    <property type="component" value="Unassembled WGS sequence"/>
</dbReference>
<dbReference type="RefSeq" id="WP_074572160.1">
    <property type="nucleotide sequence ID" value="NZ_FNJQ01000013.1"/>
</dbReference>
<feature type="transmembrane region" description="Helical" evidence="1">
    <location>
        <begin position="6"/>
        <end position="24"/>
    </location>
</feature>
<dbReference type="AlphaFoldDB" id="A0A1H0RNA5"/>
<evidence type="ECO:0000313" key="2">
    <source>
        <dbReference type="EMBL" id="SDP30890.1"/>
    </source>
</evidence>
<keyword evidence="1" id="KW-0472">Membrane</keyword>
<proteinExistence type="predicted"/>
<evidence type="ECO:0000313" key="3">
    <source>
        <dbReference type="Proteomes" id="UP000182412"/>
    </source>
</evidence>
<evidence type="ECO:0000256" key="1">
    <source>
        <dbReference type="SAM" id="Phobius"/>
    </source>
</evidence>
<protein>
    <submittedName>
        <fullName evidence="2">Uncharacterized protein</fullName>
    </submittedName>
</protein>
<gene>
    <name evidence="2" type="ORF">SAMN05216366_11321</name>
</gene>
<keyword evidence="1" id="KW-1133">Transmembrane helix</keyword>